<dbReference type="InterPro" id="IPR036390">
    <property type="entry name" value="WH_DNA-bd_sf"/>
</dbReference>
<dbReference type="PANTHER" id="PTHR30363:SF56">
    <property type="entry name" value="TRANSCRIPTIONAL REGULATOR, DEOR FAMILY"/>
    <property type="match status" value="1"/>
</dbReference>
<keyword evidence="1" id="KW-0805">Transcription regulation</keyword>
<evidence type="ECO:0000313" key="5">
    <source>
        <dbReference type="EMBL" id="QOY36446.1"/>
    </source>
</evidence>
<keyword evidence="2 5" id="KW-0238">DNA-binding</keyword>
<dbReference type="GO" id="GO:0003700">
    <property type="term" value="F:DNA-binding transcription factor activity"/>
    <property type="evidence" value="ECO:0007669"/>
    <property type="project" value="InterPro"/>
</dbReference>
<keyword evidence="6" id="KW-1185">Reference proteome</keyword>
<dbReference type="KEGG" id="aia:AWH56_001765"/>
<accession>A0A7S7L8T9</accession>
<dbReference type="SMART" id="SM00420">
    <property type="entry name" value="HTH_DEOR"/>
    <property type="match status" value="1"/>
</dbReference>
<dbReference type="Proteomes" id="UP000180175">
    <property type="component" value="Chromosome"/>
</dbReference>
<dbReference type="InterPro" id="IPR037171">
    <property type="entry name" value="NagB/RpiA_transferase-like"/>
</dbReference>
<name>A0A7S7L8T9_9BACI</name>
<dbReference type="PRINTS" id="PR00037">
    <property type="entry name" value="HTHLACR"/>
</dbReference>
<feature type="domain" description="HTH deoR-type" evidence="4">
    <location>
        <begin position="3"/>
        <end position="58"/>
    </location>
</feature>
<evidence type="ECO:0000259" key="4">
    <source>
        <dbReference type="PROSITE" id="PS51000"/>
    </source>
</evidence>
<sequence>MLTPERHRIILELLAENEVVKLQDFVDATNSSESTIRRDLIQLENEKKLKRVHGGASLLSQKGEELSILEKSTKNLVEKEAVAKYAASLIRDNDCIFLDAGTTAFMMIPHIKASGVKVVTNGLTHLEALLEYEISTYLIGGYIKKKTRALIGRGAVEGLEQYRFDKCFIGVNGIHNEYGFTTPDPEEAAVKKQAMNLSQETFILGDYTKFNEVTFSKFAELNQATIITNPIDLEMLVEYKQKTKVVTT</sequence>
<dbReference type="InterPro" id="IPR050313">
    <property type="entry name" value="Carb_Metab_HTH_regulators"/>
</dbReference>
<dbReference type="Gene3D" id="3.40.50.1360">
    <property type="match status" value="1"/>
</dbReference>
<dbReference type="GO" id="GO:0003677">
    <property type="term" value="F:DNA binding"/>
    <property type="evidence" value="ECO:0007669"/>
    <property type="project" value="UniProtKB-KW"/>
</dbReference>
<evidence type="ECO:0000256" key="3">
    <source>
        <dbReference type="ARBA" id="ARBA00023163"/>
    </source>
</evidence>
<proteinExistence type="predicted"/>
<dbReference type="PROSITE" id="PS51000">
    <property type="entry name" value="HTH_DEOR_2"/>
    <property type="match status" value="1"/>
</dbReference>
<protein>
    <submittedName>
        <fullName evidence="5">DeoR/GlpR family DNA-binding transcription regulator</fullName>
    </submittedName>
</protein>
<dbReference type="SUPFAM" id="SSF46785">
    <property type="entry name" value="Winged helix' DNA-binding domain"/>
    <property type="match status" value="1"/>
</dbReference>
<dbReference type="InterPro" id="IPR014036">
    <property type="entry name" value="DeoR-like_C"/>
</dbReference>
<dbReference type="Pfam" id="PF00455">
    <property type="entry name" value="DeoRC"/>
    <property type="match status" value="1"/>
</dbReference>
<evidence type="ECO:0000313" key="6">
    <source>
        <dbReference type="Proteomes" id="UP000180175"/>
    </source>
</evidence>
<dbReference type="InterPro" id="IPR018356">
    <property type="entry name" value="Tscrpt_reg_HTH_DeoR_CS"/>
</dbReference>
<dbReference type="EMBL" id="CP063356">
    <property type="protein sequence ID" value="QOY36446.1"/>
    <property type="molecule type" value="Genomic_DNA"/>
</dbReference>
<organism evidence="5 6">
    <name type="scientific">Anaerobacillus isosaccharinicus</name>
    <dbReference type="NCBI Taxonomy" id="1532552"/>
    <lineage>
        <taxon>Bacteria</taxon>
        <taxon>Bacillati</taxon>
        <taxon>Bacillota</taxon>
        <taxon>Bacilli</taxon>
        <taxon>Bacillales</taxon>
        <taxon>Bacillaceae</taxon>
        <taxon>Anaerobacillus</taxon>
    </lineage>
</organism>
<dbReference type="SUPFAM" id="SSF100950">
    <property type="entry name" value="NagB/RpiA/CoA transferase-like"/>
    <property type="match status" value="1"/>
</dbReference>
<evidence type="ECO:0000256" key="2">
    <source>
        <dbReference type="ARBA" id="ARBA00023125"/>
    </source>
</evidence>
<keyword evidence="3" id="KW-0804">Transcription</keyword>
<reference evidence="5 6" key="1">
    <citation type="journal article" date="2017" name="Genome Announc.">
        <title>Draft Genome Sequences of Four Alkaliphilic Bacteria Belonging to the Anaerobacillus Genus.</title>
        <authorList>
            <person name="Bassil N.M."/>
            <person name="Lloyd J.R."/>
        </authorList>
    </citation>
    <scope>NUCLEOTIDE SEQUENCE [LARGE SCALE GENOMIC DNA]</scope>
    <source>
        <strain evidence="5 6">NB2006</strain>
    </source>
</reference>
<dbReference type="Pfam" id="PF08220">
    <property type="entry name" value="HTH_DeoR"/>
    <property type="match status" value="1"/>
</dbReference>
<evidence type="ECO:0000256" key="1">
    <source>
        <dbReference type="ARBA" id="ARBA00023015"/>
    </source>
</evidence>
<dbReference type="PROSITE" id="PS00894">
    <property type="entry name" value="HTH_DEOR_1"/>
    <property type="match status" value="1"/>
</dbReference>
<dbReference type="RefSeq" id="WP_182080578.1">
    <property type="nucleotide sequence ID" value="NZ_CP063356.2"/>
</dbReference>
<gene>
    <name evidence="5" type="ORF">AWH56_001765</name>
</gene>
<dbReference type="SMART" id="SM01134">
    <property type="entry name" value="DeoRC"/>
    <property type="match status" value="1"/>
</dbReference>
<dbReference type="PANTHER" id="PTHR30363">
    <property type="entry name" value="HTH-TYPE TRANSCRIPTIONAL REGULATOR SRLR-RELATED"/>
    <property type="match status" value="1"/>
</dbReference>
<dbReference type="AlphaFoldDB" id="A0A7S7L8T9"/>
<dbReference type="InterPro" id="IPR001034">
    <property type="entry name" value="DeoR_HTH"/>
</dbReference>
<reference evidence="5 6" key="2">
    <citation type="journal article" date="2019" name="Int. J. Syst. Evol. Microbiol.">
        <title>Anaerobacillus isosaccharinicus sp. nov., an alkaliphilic bacterium which degrades isosaccharinic acid.</title>
        <authorList>
            <person name="Bassil N.M."/>
            <person name="Lloyd J.R."/>
        </authorList>
    </citation>
    <scope>NUCLEOTIDE SEQUENCE [LARGE SCALE GENOMIC DNA]</scope>
    <source>
        <strain evidence="5 6">NB2006</strain>
    </source>
</reference>